<feature type="transmembrane region" description="Helical" evidence="3">
    <location>
        <begin position="169"/>
        <end position="187"/>
    </location>
</feature>
<comment type="caution">
    <text evidence="4">The sequence shown here is derived from an EMBL/GenBank/DDBJ whole genome shotgun (WGS) entry which is preliminary data.</text>
</comment>
<dbReference type="PANTHER" id="PTHR10686:SF18">
    <property type="entry name" value="IP11787P-RELATED"/>
    <property type="match status" value="1"/>
</dbReference>
<feature type="transmembrane region" description="Helical" evidence="3">
    <location>
        <begin position="129"/>
        <end position="149"/>
    </location>
</feature>
<keyword evidence="3" id="KW-0812">Transmembrane</keyword>
<gene>
    <name evidence="4" type="ORF">PCOR1329_LOCUS4149</name>
</gene>
<dbReference type="InterPro" id="IPR002666">
    <property type="entry name" value="Folate_carrier"/>
</dbReference>
<protein>
    <recommendedName>
        <fullName evidence="6">Solute carrier family 40 protein</fullName>
    </recommendedName>
</protein>
<evidence type="ECO:0000313" key="5">
    <source>
        <dbReference type="Proteomes" id="UP001189429"/>
    </source>
</evidence>
<evidence type="ECO:0000256" key="3">
    <source>
        <dbReference type="SAM" id="Phobius"/>
    </source>
</evidence>
<feature type="region of interest" description="Disordered" evidence="2">
    <location>
        <begin position="1"/>
        <end position="36"/>
    </location>
</feature>
<feature type="transmembrane region" description="Helical" evidence="3">
    <location>
        <begin position="194"/>
        <end position="213"/>
    </location>
</feature>
<keyword evidence="5" id="KW-1185">Reference proteome</keyword>
<evidence type="ECO:0008006" key="6">
    <source>
        <dbReference type="Google" id="ProtNLM"/>
    </source>
</evidence>
<evidence type="ECO:0000256" key="2">
    <source>
        <dbReference type="SAM" id="MobiDB-lite"/>
    </source>
</evidence>
<dbReference type="Pfam" id="PF01770">
    <property type="entry name" value="Folate_carrier"/>
    <property type="match status" value="1"/>
</dbReference>
<name>A0ABN9PMT0_9DINO</name>
<organism evidence="4 5">
    <name type="scientific">Prorocentrum cordatum</name>
    <dbReference type="NCBI Taxonomy" id="2364126"/>
    <lineage>
        <taxon>Eukaryota</taxon>
        <taxon>Sar</taxon>
        <taxon>Alveolata</taxon>
        <taxon>Dinophyceae</taxon>
        <taxon>Prorocentrales</taxon>
        <taxon>Prorocentraceae</taxon>
        <taxon>Prorocentrum</taxon>
    </lineage>
</organism>
<keyword evidence="3" id="KW-0472">Membrane</keyword>
<evidence type="ECO:0000313" key="4">
    <source>
        <dbReference type="EMBL" id="CAK0794054.1"/>
    </source>
</evidence>
<dbReference type="PANTHER" id="PTHR10686">
    <property type="entry name" value="FOLATE TRANSPORTER"/>
    <property type="match status" value="1"/>
</dbReference>
<proteinExistence type="inferred from homology"/>
<sequence>MAVDPAGEGVGGWQRSGPARERRSARVGERLPRAGRRRLPLVSSAAGGAGCTGAAEAHRSEGAQLARAVPEQQGVAGWHERGRAGGGTLMLAEAPEQPPGGGQGERAMEVAAGAASAQQHRSREQRARMALGLLLAFVAFTEFLPSEPFLTQFLTSKGLTKEQVDHDLFSLWIYVRLPLLLVVGALAEHVGSANVLLLGSALGCFTVAVTPSARGYPRCRPRS</sequence>
<evidence type="ECO:0000256" key="1">
    <source>
        <dbReference type="ARBA" id="ARBA00005773"/>
    </source>
</evidence>
<accession>A0ABN9PMT0</accession>
<dbReference type="Proteomes" id="UP001189429">
    <property type="component" value="Unassembled WGS sequence"/>
</dbReference>
<dbReference type="EMBL" id="CAUYUJ010001078">
    <property type="protein sequence ID" value="CAK0794054.1"/>
    <property type="molecule type" value="Genomic_DNA"/>
</dbReference>
<comment type="similarity">
    <text evidence="1">Belongs to the reduced folate carrier (RFC) transporter (TC 2.A.48) family.</text>
</comment>
<keyword evidence="3" id="KW-1133">Transmembrane helix</keyword>
<feature type="compositionally biased region" description="Basic and acidic residues" evidence="2">
    <location>
        <begin position="18"/>
        <end position="32"/>
    </location>
</feature>
<reference evidence="4" key="1">
    <citation type="submission" date="2023-10" db="EMBL/GenBank/DDBJ databases">
        <authorList>
            <person name="Chen Y."/>
            <person name="Shah S."/>
            <person name="Dougan E. K."/>
            <person name="Thang M."/>
            <person name="Chan C."/>
        </authorList>
    </citation>
    <scope>NUCLEOTIDE SEQUENCE [LARGE SCALE GENOMIC DNA]</scope>
</reference>